<evidence type="ECO:0000313" key="2">
    <source>
        <dbReference type="Proteomes" id="UP001527181"/>
    </source>
</evidence>
<gene>
    <name evidence="1" type="ORF">M5X12_22520</name>
</gene>
<protein>
    <submittedName>
        <fullName evidence="1">Uncharacterized protein</fullName>
    </submittedName>
</protein>
<organism evidence="1 2">
    <name type="scientific">Paenibacillus alvei</name>
    <name type="common">Bacillus alvei</name>
    <dbReference type="NCBI Taxonomy" id="44250"/>
    <lineage>
        <taxon>Bacteria</taxon>
        <taxon>Bacillati</taxon>
        <taxon>Bacillota</taxon>
        <taxon>Bacilli</taxon>
        <taxon>Bacillales</taxon>
        <taxon>Paenibacillaceae</taxon>
        <taxon>Paenibacillus</taxon>
    </lineage>
</organism>
<dbReference type="GeneID" id="94488893"/>
<name>A0ABT4H2U6_PAEAL</name>
<comment type="caution">
    <text evidence="1">The sequence shown here is derived from an EMBL/GenBank/DDBJ whole genome shotgun (WGS) entry which is preliminary data.</text>
</comment>
<accession>A0ABT4H2U6</accession>
<dbReference type="Proteomes" id="UP001527181">
    <property type="component" value="Unassembled WGS sequence"/>
</dbReference>
<dbReference type="RefSeq" id="WP_157266715.1">
    <property type="nucleotide sequence ID" value="NZ_JAKOBS010000021.1"/>
</dbReference>
<evidence type="ECO:0000313" key="1">
    <source>
        <dbReference type="EMBL" id="MCY9763313.1"/>
    </source>
</evidence>
<reference evidence="1 2" key="1">
    <citation type="submission" date="2022-05" db="EMBL/GenBank/DDBJ databases">
        <title>Genome Sequencing of Bee-Associated Microbes.</title>
        <authorList>
            <person name="Dunlap C."/>
        </authorList>
    </citation>
    <scope>NUCLEOTIDE SEQUENCE [LARGE SCALE GENOMIC DNA]</scope>
    <source>
        <strain evidence="1 2">NRRL B-04010</strain>
    </source>
</reference>
<sequence>MKQRASSRSTVRGKALIDVDVISVTSVSIFITVDINLDLNAKKEG</sequence>
<proteinExistence type="predicted"/>
<keyword evidence="2" id="KW-1185">Reference proteome</keyword>
<dbReference type="EMBL" id="JAMDNP010000051">
    <property type="protein sequence ID" value="MCY9763313.1"/>
    <property type="molecule type" value="Genomic_DNA"/>
</dbReference>